<protein>
    <submittedName>
        <fullName evidence="2">Uncharacterized protein</fullName>
    </submittedName>
</protein>
<evidence type="ECO:0000313" key="2">
    <source>
        <dbReference type="EMBL" id="MED4401197.1"/>
    </source>
</evidence>
<keyword evidence="1" id="KW-1133">Transmembrane helix</keyword>
<dbReference type="RefSeq" id="WP_328015068.1">
    <property type="nucleotide sequence ID" value="NZ_JARTFS010000005.1"/>
</dbReference>
<dbReference type="EMBL" id="JARTFS010000005">
    <property type="protein sequence ID" value="MED4401197.1"/>
    <property type="molecule type" value="Genomic_DNA"/>
</dbReference>
<accession>A0ABU6NVP0</accession>
<keyword evidence="1" id="KW-0812">Transmembrane</keyword>
<evidence type="ECO:0000313" key="3">
    <source>
        <dbReference type="Proteomes" id="UP001342826"/>
    </source>
</evidence>
<name>A0ABU6NVP0_9BACI</name>
<proteinExistence type="predicted"/>
<organism evidence="2 3">
    <name type="scientific">Metabacillus fastidiosus</name>
    <dbReference type="NCBI Taxonomy" id="1458"/>
    <lineage>
        <taxon>Bacteria</taxon>
        <taxon>Bacillati</taxon>
        <taxon>Bacillota</taxon>
        <taxon>Bacilli</taxon>
        <taxon>Bacillales</taxon>
        <taxon>Bacillaceae</taxon>
        <taxon>Metabacillus</taxon>
    </lineage>
</organism>
<keyword evidence="3" id="KW-1185">Reference proteome</keyword>
<keyword evidence="1" id="KW-0472">Membrane</keyword>
<feature type="transmembrane region" description="Helical" evidence="1">
    <location>
        <begin position="34"/>
        <end position="53"/>
    </location>
</feature>
<dbReference type="Proteomes" id="UP001342826">
    <property type="component" value="Unassembled WGS sequence"/>
</dbReference>
<comment type="caution">
    <text evidence="2">The sequence shown here is derived from an EMBL/GenBank/DDBJ whole genome shotgun (WGS) entry which is preliminary data.</text>
</comment>
<reference evidence="2 3" key="1">
    <citation type="submission" date="2023-03" db="EMBL/GenBank/DDBJ databases">
        <title>Bacillus Genome Sequencing.</title>
        <authorList>
            <person name="Dunlap C."/>
        </authorList>
    </citation>
    <scope>NUCLEOTIDE SEQUENCE [LARGE SCALE GENOMIC DNA]</scope>
    <source>
        <strain evidence="2 3">NRS-1717</strain>
    </source>
</reference>
<evidence type="ECO:0000256" key="1">
    <source>
        <dbReference type="SAM" id="Phobius"/>
    </source>
</evidence>
<sequence>MKSLIYTLIAMFLLFLGLQQMSLSTNTAQNVFIMSWLALALFVVGGNLVHYLYRNKKGIKRSKVQNVQRIKQKKKQNMTLH</sequence>
<gene>
    <name evidence="2" type="ORF">P9271_07595</name>
</gene>